<keyword evidence="5" id="KW-1185">Reference proteome</keyword>
<accession>A0A9N9Q0Q1</accession>
<keyword evidence="2" id="KW-0472">Membrane</keyword>
<dbReference type="NCBIfam" id="NF033635">
    <property type="entry name" value="SLATT_fungal"/>
    <property type="match status" value="1"/>
</dbReference>
<dbReference type="EMBL" id="CAJVRM010000507">
    <property type="protein sequence ID" value="CAG8981673.1"/>
    <property type="molecule type" value="Genomic_DNA"/>
</dbReference>
<evidence type="ECO:0000259" key="3">
    <source>
        <dbReference type="Pfam" id="PF18142"/>
    </source>
</evidence>
<reference evidence="4" key="1">
    <citation type="submission" date="2021-07" db="EMBL/GenBank/DDBJ databases">
        <authorList>
            <person name="Durling M."/>
        </authorList>
    </citation>
    <scope>NUCLEOTIDE SEQUENCE</scope>
</reference>
<dbReference type="OrthoDB" id="5398270at2759"/>
<proteinExistence type="predicted"/>
<gene>
    <name evidence="4" type="ORF">HYALB_00006544</name>
</gene>
<feature type="domain" description="SMODS and SLOG-associating 2TM effector" evidence="3">
    <location>
        <begin position="137"/>
        <end position="258"/>
    </location>
</feature>
<organism evidence="4 5">
    <name type="scientific">Hymenoscyphus albidus</name>
    <dbReference type="NCBI Taxonomy" id="595503"/>
    <lineage>
        <taxon>Eukaryota</taxon>
        <taxon>Fungi</taxon>
        <taxon>Dikarya</taxon>
        <taxon>Ascomycota</taxon>
        <taxon>Pezizomycotina</taxon>
        <taxon>Leotiomycetes</taxon>
        <taxon>Helotiales</taxon>
        <taxon>Helotiaceae</taxon>
        <taxon>Hymenoscyphus</taxon>
    </lineage>
</organism>
<name>A0A9N9Q0Q1_9HELO</name>
<feature type="transmembrane region" description="Helical" evidence="2">
    <location>
        <begin position="179"/>
        <end position="198"/>
    </location>
</feature>
<keyword evidence="2" id="KW-1133">Transmembrane helix</keyword>
<dbReference type="InterPro" id="IPR041622">
    <property type="entry name" value="SLATT_fungi"/>
</dbReference>
<evidence type="ECO:0000313" key="4">
    <source>
        <dbReference type="EMBL" id="CAG8981673.1"/>
    </source>
</evidence>
<evidence type="ECO:0000256" key="1">
    <source>
        <dbReference type="SAM" id="MobiDB-lite"/>
    </source>
</evidence>
<feature type="transmembrane region" description="Helical" evidence="2">
    <location>
        <begin position="152"/>
        <end position="173"/>
    </location>
</feature>
<sequence>MSSASTAGKDFMRLTGTPSPSKLITTPSPVRTIGAGMFPQSSASFSPNLDGHGDEKGSGDRITISVQNAPEDSQFSQLPETTDDPLKTFHTALGIPPPKPAVVKTRRNLLFKKKPHPNPPPQPKISGANKGVYNKVLFNERNSRYVYNFCDWLLTVCMFLQIIVGAAVTALGAGNSSNVIVTVLGATNTALASLLAVMKSKGLPNRLRQDWNGWRELREYIEEKEREIEFRMQGHGGGLDGFDIWALVREIEARYQTMRLTLEANRPDTYIKVPPMHLLPK</sequence>
<comment type="caution">
    <text evidence="4">The sequence shown here is derived from an EMBL/GenBank/DDBJ whole genome shotgun (WGS) entry which is preliminary data.</text>
</comment>
<keyword evidence="2" id="KW-0812">Transmembrane</keyword>
<evidence type="ECO:0000256" key="2">
    <source>
        <dbReference type="SAM" id="Phobius"/>
    </source>
</evidence>
<dbReference type="AlphaFoldDB" id="A0A9N9Q0Q1"/>
<dbReference type="PANTHER" id="PTHR38793:SF3">
    <property type="entry name" value="SMODS AND SLOG-ASSOCIATING 2TM EFFECTOR DOMAIN-CONTAINING PROTEIN"/>
    <property type="match status" value="1"/>
</dbReference>
<feature type="region of interest" description="Disordered" evidence="1">
    <location>
        <begin position="1"/>
        <end position="59"/>
    </location>
</feature>
<feature type="compositionally biased region" description="Polar residues" evidence="1">
    <location>
        <begin position="16"/>
        <end position="29"/>
    </location>
</feature>
<dbReference type="Proteomes" id="UP000701801">
    <property type="component" value="Unassembled WGS sequence"/>
</dbReference>
<dbReference type="Pfam" id="PF18142">
    <property type="entry name" value="SLATT_fungal"/>
    <property type="match status" value="1"/>
</dbReference>
<protein>
    <recommendedName>
        <fullName evidence="3">SMODS and SLOG-associating 2TM effector domain-containing protein</fullName>
    </recommendedName>
</protein>
<dbReference type="PANTHER" id="PTHR38793">
    <property type="entry name" value="SLATT_FUNGAL DOMAIN-CONTAINING PROTEIN-RELATED"/>
    <property type="match status" value="1"/>
</dbReference>
<evidence type="ECO:0000313" key="5">
    <source>
        <dbReference type="Proteomes" id="UP000701801"/>
    </source>
</evidence>